<dbReference type="RefSeq" id="XP_025731748.1">
    <property type="nucleotide sequence ID" value="XM_025875963.1"/>
</dbReference>
<dbReference type="Proteomes" id="UP000286641">
    <property type="component" value="Unplaced"/>
</dbReference>
<dbReference type="InParanoid" id="A0A3Q7PDS3"/>
<feature type="compositionally biased region" description="Polar residues" evidence="1">
    <location>
        <begin position="359"/>
        <end position="373"/>
    </location>
</feature>
<feature type="region of interest" description="Disordered" evidence="1">
    <location>
        <begin position="337"/>
        <end position="377"/>
    </location>
</feature>
<evidence type="ECO:0000313" key="2">
    <source>
        <dbReference type="Proteomes" id="UP000286641"/>
    </source>
</evidence>
<accession>A0A3Q7PDS3</accession>
<feature type="region of interest" description="Disordered" evidence="1">
    <location>
        <begin position="135"/>
        <end position="166"/>
    </location>
</feature>
<reference key="1">
    <citation type="submission" date="2019-01" db="UniProtKB">
        <authorList>
            <consortium name="RefSeq"/>
        </authorList>
    </citation>
    <scope>IDENTIFICATION</scope>
</reference>
<evidence type="ECO:0000256" key="1">
    <source>
        <dbReference type="SAM" id="MobiDB-lite"/>
    </source>
</evidence>
<evidence type="ECO:0000313" key="3">
    <source>
        <dbReference type="RefSeq" id="XP_025731748.1"/>
    </source>
</evidence>
<organism evidence="2 3">
    <name type="scientific">Callorhinus ursinus</name>
    <name type="common">Northern fur seal</name>
    <dbReference type="NCBI Taxonomy" id="34884"/>
    <lineage>
        <taxon>Eukaryota</taxon>
        <taxon>Metazoa</taxon>
        <taxon>Chordata</taxon>
        <taxon>Craniata</taxon>
        <taxon>Vertebrata</taxon>
        <taxon>Euteleostomi</taxon>
        <taxon>Mammalia</taxon>
        <taxon>Eutheria</taxon>
        <taxon>Laurasiatheria</taxon>
        <taxon>Carnivora</taxon>
        <taxon>Caniformia</taxon>
        <taxon>Pinnipedia</taxon>
        <taxon>Otariidae</taxon>
        <taxon>Callorhinus</taxon>
    </lineage>
</organism>
<feature type="region of interest" description="Disordered" evidence="1">
    <location>
        <begin position="96"/>
        <end position="118"/>
    </location>
</feature>
<protein>
    <submittedName>
        <fullName evidence="3">Uncharacterized protein LOC112827399 isoform X1</fullName>
    </submittedName>
</protein>
<sequence>MWGARCRARAGPLSPASLQLRGKFSRGVPSLVQVSASVLACPGLLSPPGAAGGSRACGAPRGRGGASPCAPSLWPEKVVAPSSSSPCDPWGSFLPSAPRAATGRRPRPIPGVPGTPWRAGARQQVQGWEARTAWGSARPQAGPRLPCPTVGSPEAGSSTRRGQAARPRPLLKGAGALGPLVLVALPVAVSPPASPASAEVVGDLSFASSLAREGQVPWATQALLHFGRLLCIQLLNWENPRDSSEQRGGPAGRRRAPSYCGALCGSWVVRTPLPLTKVTAGAQRCASQCCTDFIPRCRESGFSQRTEAVTSVGQVSTLLTVLPREFLTQQLHRNLAGHKHSDDSSDITCTPSLARPSPVSISRTLPSSPTKTLYPSDISCPLPPREPLVTSIPRTVFVNLPVLGSS</sequence>
<name>A0A3Q7PDS3_CALUR</name>
<dbReference type="AlphaFoldDB" id="A0A3Q7PDS3"/>
<reference evidence="3" key="2">
    <citation type="submission" date="2025-08" db="UniProtKB">
        <authorList>
            <consortium name="RefSeq"/>
        </authorList>
    </citation>
    <scope>IDENTIFICATION</scope>
    <source>
        <tissue evidence="3">Blood</tissue>
    </source>
</reference>
<proteinExistence type="predicted"/>
<keyword evidence="2" id="KW-1185">Reference proteome</keyword>
<gene>
    <name evidence="3" type="primary">LOC112827399</name>
</gene>